<sequence>MEKQYIDITSYEGEGYKPVIDYMSWRVAILRYCEELEVPNLKTMQKHNESDEVFVLLAGNCTLFTGGTGEAINNMDGVAMEPMKLYNVKRGVWHTHTLDKEGMVLIVENRDTSDLNSPTLKLEAEEMEKIGDLYFSRNAVNKK</sequence>
<dbReference type="InterPro" id="IPR011051">
    <property type="entry name" value="RmlC_Cupin_sf"/>
</dbReference>
<name>A0A1M6U2F1_9FIRM</name>
<evidence type="ECO:0000313" key="1">
    <source>
        <dbReference type="EMBL" id="SHK63324.1"/>
    </source>
</evidence>
<dbReference type="Gene3D" id="2.60.120.10">
    <property type="entry name" value="Jelly Rolls"/>
    <property type="match status" value="1"/>
</dbReference>
<dbReference type="SUPFAM" id="SSF51182">
    <property type="entry name" value="RmlC-like cupins"/>
    <property type="match status" value="1"/>
</dbReference>
<dbReference type="AlphaFoldDB" id="A0A1M6U2F1"/>
<dbReference type="STRING" id="1121322.SAMN02745136_02963"/>
<evidence type="ECO:0000313" key="2">
    <source>
        <dbReference type="Proteomes" id="UP000184386"/>
    </source>
</evidence>
<evidence type="ECO:0008006" key="3">
    <source>
        <dbReference type="Google" id="ProtNLM"/>
    </source>
</evidence>
<dbReference type="Proteomes" id="UP000184386">
    <property type="component" value="Unassembled WGS sequence"/>
</dbReference>
<dbReference type="EMBL" id="FRAC01000014">
    <property type="protein sequence ID" value="SHK63324.1"/>
    <property type="molecule type" value="Genomic_DNA"/>
</dbReference>
<reference evidence="1 2" key="1">
    <citation type="submission" date="2016-11" db="EMBL/GenBank/DDBJ databases">
        <authorList>
            <person name="Jaros S."/>
            <person name="Januszkiewicz K."/>
            <person name="Wedrychowicz H."/>
        </authorList>
    </citation>
    <scope>NUCLEOTIDE SEQUENCE [LARGE SCALE GENOMIC DNA]</scope>
    <source>
        <strain evidence="1 2">DSM 15929</strain>
    </source>
</reference>
<organism evidence="1 2">
    <name type="scientific">Anaerocolumna jejuensis DSM 15929</name>
    <dbReference type="NCBI Taxonomy" id="1121322"/>
    <lineage>
        <taxon>Bacteria</taxon>
        <taxon>Bacillati</taxon>
        <taxon>Bacillota</taxon>
        <taxon>Clostridia</taxon>
        <taxon>Lachnospirales</taxon>
        <taxon>Lachnospiraceae</taxon>
        <taxon>Anaerocolumna</taxon>
    </lineage>
</organism>
<dbReference type="OrthoDB" id="9798066at2"/>
<protein>
    <recommendedName>
        <fullName evidence="3">WxcM-like, C-terminal</fullName>
    </recommendedName>
</protein>
<keyword evidence="2" id="KW-1185">Reference proteome</keyword>
<dbReference type="InterPro" id="IPR014710">
    <property type="entry name" value="RmlC-like_jellyroll"/>
</dbReference>
<accession>A0A1M6U2F1</accession>
<gene>
    <name evidence="1" type="ORF">SAMN02745136_02963</name>
</gene>
<proteinExistence type="predicted"/>
<dbReference type="RefSeq" id="WP_073277257.1">
    <property type="nucleotide sequence ID" value="NZ_FRAC01000014.1"/>
</dbReference>